<keyword evidence="7" id="KW-1185">Reference proteome</keyword>
<evidence type="ECO:0000256" key="1">
    <source>
        <dbReference type="ARBA" id="ARBA00022491"/>
    </source>
</evidence>
<dbReference type="KEGG" id="dwd:DSCW_20190"/>
<proteinExistence type="predicted"/>
<keyword evidence="4" id="KW-0804">Transcription</keyword>
<dbReference type="InterPro" id="IPR009061">
    <property type="entry name" value="DNA-bd_dom_put_sf"/>
</dbReference>
<reference evidence="6 7" key="1">
    <citation type="submission" date="2019-11" db="EMBL/GenBank/DDBJ databases">
        <title>Comparative genomics of hydrocarbon-degrading Desulfosarcina strains.</title>
        <authorList>
            <person name="Watanabe M."/>
            <person name="Kojima H."/>
            <person name="Fukui M."/>
        </authorList>
    </citation>
    <scope>NUCLEOTIDE SEQUENCE [LARGE SCALE GENOMIC DNA]</scope>
    <source>
        <strain evidence="6 7">PP31</strain>
    </source>
</reference>
<evidence type="ECO:0000256" key="3">
    <source>
        <dbReference type="ARBA" id="ARBA00023125"/>
    </source>
</evidence>
<dbReference type="GO" id="GO:0003700">
    <property type="term" value="F:DNA-binding transcription factor activity"/>
    <property type="evidence" value="ECO:0007669"/>
    <property type="project" value="InterPro"/>
</dbReference>
<dbReference type="PANTHER" id="PTHR30204">
    <property type="entry name" value="REDOX-CYCLING DRUG-SENSING TRANSCRIPTIONAL ACTIVATOR SOXR"/>
    <property type="match status" value="1"/>
</dbReference>
<dbReference type="SUPFAM" id="SSF46955">
    <property type="entry name" value="Putative DNA-binding domain"/>
    <property type="match status" value="1"/>
</dbReference>
<dbReference type="PANTHER" id="PTHR30204:SF69">
    <property type="entry name" value="MERR-FAMILY TRANSCRIPTIONAL REGULATOR"/>
    <property type="match status" value="1"/>
</dbReference>
<keyword evidence="1" id="KW-0678">Repressor</keyword>
<dbReference type="EMBL" id="AP021875">
    <property type="protein sequence ID" value="BBO74602.1"/>
    <property type="molecule type" value="Genomic_DNA"/>
</dbReference>
<feature type="domain" description="HTH merR-type" evidence="5">
    <location>
        <begin position="22"/>
        <end position="94"/>
    </location>
</feature>
<evidence type="ECO:0000313" key="6">
    <source>
        <dbReference type="EMBL" id="BBO74602.1"/>
    </source>
</evidence>
<evidence type="ECO:0000256" key="2">
    <source>
        <dbReference type="ARBA" id="ARBA00023015"/>
    </source>
</evidence>
<protein>
    <recommendedName>
        <fullName evidence="5">HTH merR-type domain-containing protein</fullName>
    </recommendedName>
</protein>
<dbReference type="OrthoDB" id="9802944at2"/>
<dbReference type="AlphaFoldDB" id="A0A5K7YXV7"/>
<keyword evidence="3" id="KW-0238">DNA-binding</keyword>
<dbReference type="Proteomes" id="UP000427769">
    <property type="component" value="Chromosome"/>
</dbReference>
<dbReference type="InterPro" id="IPR000551">
    <property type="entry name" value="MerR-type_HTH_dom"/>
</dbReference>
<sequence>MFFCPQIQFTEDISMTIPSKTTFSIGDTAKMSGASQKQIRHWEAKGYIPEAIRVVSGDRAYRRFTLGQVEAIGKIKAYLDEGYTLSAAAQKVNGTDISKKEGRNHA</sequence>
<dbReference type="Gene3D" id="1.10.1660.10">
    <property type="match status" value="1"/>
</dbReference>
<keyword evidence="2" id="KW-0805">Transcription regulation</keyword>
<gene>
    <name evidence="6" type="ORF">DSCW_20190</name>
</gene>
<evidence type="ECO:0000259" key="5">
    <source>
        <dbReference type="PROSITE" id="PS50937"/>
    </source>
</evidence>
<organism evidence="6 7">
    <name type="scientific">Desulfosarcina widdelii</name>
    <dbReference type="NCBI Taxonomy" id="947919"/>
    <lineage>
        <taxon>Bacteria</taxon>
        <taxon>Pseudomonadati</taxon>
        <taxon>Thermodesulfobacteriota</taxon>
        <taxon>Desulfobacteria</taxon>
        <taxon>Desulfobacterales</taxon>
        <taxon>Desulfosarcinaceae</taxon>
        <taxon>Desulfosarcina</taxon>
    </lineage>
</organism>
<dbReference type="InterPro" id="IPR047057">
    <property type="entry name" value="MerR_fam"/>
</dbReference>
<dbReference type="PROSITE" id="PS50937">
    <property type="entry name" value="HTH_MERR_2"/>
    <property type="match status" value="1"/>
</dbReference>
<dbReference type="SMART" id="SM00422">
    <property type="entry name" value="HTH_MERR"/>
    <property type="match status" value="1"/>
</dbReference>
<evidence type="ECO:0000313" key="7">
    <source>
        <dbReference type="Proteomes" id="UP000427769"/>
    </source>
</evidence>
<name>A0A5K7YXV7_9BACT</name>
<dbReference type="GO" id="GO:0003677">
    <property type="term" value="F:DNA binding"/>
    <property type="evidence" value="ECO:0007669"/>
    <property type="project" value="UniProtKB-KW"/>
</dbReference>
<accession>A0A5K7YXV7</accession>
<evidence type="ECO:0000256" key="4">
    <source>
        <dbReference type="ARBA" id="ARBA00023163"/>
    </source>
</evidence>
<dbReference type="Pfam" id="PF13411">
    <property type="entry name" value="MerR_1"/>
    <property type="match status" value="1"/>
</dbReference>